<feature type="region of interest" description="Disordered" evidence="2">
    <location>
        <begin position="19"/>
        <end position="40"/>
    </location>
</feature>
<dbReference type="PATRIC" id="fig|1698283.3.peg.93"/>
<feature type="domain" description="Replication factor A C-terminal" evidence="4">
    <location>
        <begin position="130"/>
        <end position="250"/>
    </location>
</feature>
<dbReference type="GO" id="GO:0003677">
    <property type="term" value="F:DNA binding"/>
    <property type="evidence" value="ECO:0007669"/>
    <property type="project" value="UniProtKB-KW"/>
</dbReference>
<evidence type="ECO:0000313" key="5">
    <source>
        <dbReference type="EMBL" id="KXB07539.1"/>
    </source>
</evidence>
<sequence>SELEEGLDSLEVTGRVIESSEAKDFTRDDGSKGKVASMTIGDDTGTAKLTLWGKNTDVLNELDAGDIIQVENAYSVSGNYGEPEIHVGGQAKLKINPESGDDLPSVEEINKSLPEKSQVKIKEVEEGSQIQIRGTIVRVFERRPLFSVCPECGRALGSENSESLCEKCGEVVEPDYRVVVNTVVDDGSDNIRGVAFGKLGEKLLGKTADEISEALSKEDELSELYKEIDLEGREVTLIGNVRRDDYFDQLELSIRDLRFPDPIEEAQKMLEKIKA</sequence>
<dbReference type="EMBL" id="LHYH01000002">
    <property type="protein sequence ID" value="KXB07539.1"/>
    <property type="molecule type" value="Genomic_DNA"/>
</dbReference>
<keyword evidence="1" id="KW-0238">DNA-binding</keyword>
<evidence type="ECO:0000256" key="1">
    <source>
        <dbReference type="ARBA" id="ARBA00023125"/>
    </source>
</evidence>
<dbReference type="Pfam" id="PF08646">
    <property type="entry name" value="Rep_fac-A_C"/>
    <property type="match status" value="1"/>
</dbReference>
<dbReference type="Proteomes" id="UP000070504">
    <property type="component" value="Unassembled WGS sequence"/>
</dbReference>
<name>A0A133VM85_9EURY</name>
<reference evidence="5 6" key="1">
    <citation type="journal article" date="2016" name="Sci. Rep.">
        <title>Metabolic traits of an uncultured archaeal lineage -MSBL1- from brine pools of the Red Sea.</title>
        <authorList>
            <person name="Mwirichia R."/>
            <person name="Alam I."/>
            <person name="Rashid M."/>
            <person name="Vinu M."/>
            <person name="Ba-Alawi W."/>
            <person name="Anthony Kamau A."/>
            <person name="Kamanda Ngugi D."/>
            <person name="Goker M."/>
            <person name="Klenk H.P."/>
            <person name="Bajic V."/>
            <person name="Stingl U."/>
        </authorList>
    </citation>
    <scope>NUCLEOTIDE SEQUENCE [LARGE SCALE GENOMIC DNA]</scope>
    <source>
        <strain evidence="5">SCGC-AAA382K21</strain>
    </source>
</reference>
<evidence type="ECO:0000259" key="3">
    <source>
        <dbReference type="Pfam" id="PF01336"/>
    </source>
</evidence>
<dbReference type="PANTHER" id="PTHR13356:SF0">
    <property type="entry name" value="SOSS COMPLEX SUBUNIT B HOMOLOG"/>
    <property type="match status" value="1"/>
</dbReference>
<dbReference type="InterPro" id="IPR013955">
    <property type="entry name" value="Rep_factor-A_C"/>
</dbReference>
<dbReference type="SUPFAM" id="SSF50249">
    <property type="entry name" value="Nucleic acid-binding proteins"/>
    <property type="match status" value="2"/>
</dbReference>
<proteinExistence type="predicted"/>
<dbReference type="GO" id="GO:0000724">
    <property type="term" value="P:double-strand break repair via homologous recombination"/>
    <property type="evidence" value="ECO:0007669"/>
    <property type="project" value="TreeGrafter"/>
</dbReference>
<accession>A0A133VM85</accession>
<evidence type="ECO:0008006" key="7">
    <source>
        <dbReference type="Google" id="ProtNLM"/>
    </source>
</evidence>
<feature type="compositionally biased region" description="Basic and acidic residues" evidence="2">
    <location>
        <begin position="19"/>
        <end position="32"/>
    </location>
</feature>
<dbReference type="AlphaFoldDB" id="A0A133VM85"/>
<keyword evidence="6" id="KW-1185">Reference proteome</keyword>
<evidence type="ECO:0000313" key="6">
    <source>
        <dbReference type="Proteomes" id="UP000070504"/>
    </source>
</evidence>
<dbReference type="Gene3D" id="2.40.50.140">
    <property type="entry name" value="Nucleic acid-binding proteins"/>
    <property type="match status" value="2"/>
</dbReference>
<dbReference type="CDD" id="cd04491">
    <property type="entry name" value="SoSSB_OBF"/>
    <property type="match status" value="1"/>
</dbReference>
<gene>
    <name evidence="5" type="ORF">AKJ54_00095</name>
</gene>
<dbReference type="PANTHER" id="PTHR13356">
    <property type="entry name" value="OB FOLD NUCLEIC ACID BINDING PROTEIN-RELATED"/>
    <property type="match status" value="1"/>
</dbReference>
<evidence type="ECO:0000259" key="4">
    <source>
        <dbReference type="Pfam" id="PF08646"/>
    </source>
</evidence>
<comment type="caution">
    <text evidence="5">The sequence shown here is derived from an EMBL/GenBank/DDBJ whole genome shotgun (WGS) entry which is preliminary data.</text>
</comment>
<dbReference type="InterPro" id="IPR004365">
    <property type="entry name" value="NA-bd_OB_tRNA"/>
</dbReference>
<feature type="domain" description="OB" evidence="3">
    <location>
        <begin position="12"/>
        <end position="87"/>
    </location>
</feature>
<dbReference type="Pfam" id="PF01336">
    <property type="entry name" value="tRNA_anti-codon"/>
    <property type="match status" value="1"/>
</dbReference>
<dbReference type="InterPro" id="IPR051231">
    <property type="entry name" value="SOSS-B"/>
</dbReference>
<organism evidence="5 6">
    <name type="scientific">candidate division MSBL1 archaeon SCGC-AAA382K21</name>
    <dbReference type="NCBI Taxonomy" id="1698283"/>
    <lineage>
        <taxon>Archaea</taxon>
        <taxon>Methanobacteriati</taxon>
        <taxon>Methanobacteriota</taxon>
        <taxon>candidate division MSBL1</taxon>
    </lineage>
</organism>
<dbReference type="GO" id="GO:0010212">
    <property type="term" value="P:response to ionizing radiation"/>
    <property type="evidence" value="ECO:0007669"/>
    <property type="project" value="TreeGrafter"/>
</dbReference>
<evidence type="ECO:0000256" key="2">
    <source>
        <dbReference type="SAM" id="MobiDB-lite"/>
    </source>
</evidence>
<feature type="non-terminal residue" evidence="5">
    <location>
        <position position="1"/>
    </location>
</feature>
<dbReference type="InterPro" id="IPR012340">
    <property type="entry name" value="NA-bd_OB-fold"/>
</dbReference>
<protein>
    <recommendedName>
        <fullName evidence="7">OB domain-containing protein</fullName>
    </recommendedName>
</protein>